<dbReference type="SUPFAM" id="SSF51283">
    <property type="entry name" value="dUTPase-like"/>
    <property type="match status" value="1"/>
</dbReference>
<proteinExistence type="predicted"/>
<dbReference type="Gene3D" id="2.70.40.10">
    <property type="match status" value="1"/>
</dbReference>
<gene>
    <name evidence="3" type="primary">dcd</name>
    <name evidence="3" type="ORF">F8165_07275</name>
</gene>
<dbReference type="NCBIfam" id="TIGR02274">
    <property type="entry name" value="dCTP_deam"/>
    <property type="match status" value="1"/>
</dbReference>
<dbReference type="InterPro" id="IPR011962">
    <property type="entry name" value="dCTP_deaminase"/>
</dbReference>
<dbReference type="PANTHER" id="PTHR42680:SF3">
    <property type="entry name" value="DCTP DEAMINASE"/>
    <property type="match status" value="1"/>
</dbReference>
<dbReference type="AlphaFoldDB" id="A0AAN5XSF7"/>
<sequence>MSVLSKDEIEQYLNHSDPEKRLVITPILDSEKQFSPCTIDLRLGTTFKVDMRTREPYIDPMHAERPIDTFFDYTYRNFGEKFLVYPGQLIIASTFEYLRMPKDLFGLLATRSSWNRLGLSISSIVQPGYAGVLTLELLNNSSNPIALYPGLRFVQLSLFSIQGETHIPGYISQTASKYIANTEPSVSNILKDHDLEKLKSFV</sequence>
<dbReference type="GO" id="GO:0006229">
    <property type="term" value="P:dUTP biosynthetic process"/>
    <property type="evidence" value="ECO:0007669"/>
    <property type="project" value="InterPro"/>
</dbReference>
<dbReference type="Pfam" id="PF22769">
    <property type="entry name" value="DCD"/>
    <property type="match status" value="1"/>
</dbReference>
<evidence type="ECO:0000313" key="4">
    <source>
        <dbReference type="Proteomes" id="UP000461739"/>
    </source>
</evidence>
<dbReference type="EMBL" id="WBPI01000004">
    <property type="protein sequence ID" value="KAB2451519.1"/>
    <property type="molecule type" value="Genomic_DNA"/>
</dbReference>
<dbReference type="PANTHER" id="PTHR42680">
    <property type="entry name" value="DCTP DEAMINASE"/>
    <property type="match status" value="1"/>
</dbReference>
<accession>A0AAN5XSF7</accession>
<name>A0AAN5XSF7_BACCE</name>
<keyword evidence="1 3" id="KW-0378">Hydrolase</keyword>
<dbReference type="RefSeq" id="WP_151527074.1">
    <property type="nucleotide sequence ID" value="NZ_JARPOW010000032.1"/>
</dbReference>
<comment type="caution">
    <text evidence="3">The sequence shown here is derived from an EMBL/GenBank/DDBJ whole genome shotgun (WGS) entry which is preliminary data.</text>
</comment>
<evidence type="ECO:0000256" key="1">
    <source>
        <dbReference type="ARBA" id="ARBA00022801"/>
    </source>
</evidence>
<evidence type="ECO:0000256" key="2">
    <source>
        <dbReference type="ARBA" id="ARBA00023080"/>
    </source>
</evidence>
<dbReference type="InterPro" id="IPR033704">
    <property type="entry name" value="dUTPase_trimeric"/>
</dbReference>
<evidence type="ECO:0000313" key="3">
    <source>
        <dbReference type="EMBL" id="KAB2451519.1"/>
    </source>
</evidence>
<dbReference type="EC" id="3.5.4.13" evidence="3"/>
<dbReference type="GO" id="GO:0008829">
    <property type="term" value="F:dCTP deaminase activity"/>
    <property type="evidence" value="ECO:0007669"/>
    <property type="project" value="UniProtKB-EC"/>
</dbReference>
<organism evidence="3 4">
    <name type="scientific">Bacillus cereus</name>
    <dbReference type="NCBI Taxonomy" id="1396"/>
    <lineage>
        <taxon>Bacteria</taxon>
        <taxon>Bacillati</taxon>
        <taxon>Bacillota</taxon>
        <taxon>Bacilli</taxon>
        <taxon>Bacillales</taxon>
        <taxon>Bacillaceae</taxon>
        <taxon>Bacillus</taxon>
        <taxon>Bacillus cereus group</taxon>
    </lineage>
</organism>
<reference evidence="3 4" key="1">
    <citation type="submission" date="2019-10" db="EMBL/GenBank/DDBJ databases">
        <title>Bacillus from the desert of Cuatro Cinegas, Coahuila.</title>
        <authorList>
            <person name="Olmedo-Alvarez G."/>
            <person name="Saldana S."/>
            <person name="Barcelo D."/>
        </authorList>
    </citation>
    <scope>NUCLEOTIDE SEQUENCE [LARGE SCALE GENOMIC DNA]</scope>
    <source>
        <strain evidence="3 4">CH316_11T</strain>
    </source>
</reference>
<dbReference type="InterPro" id="IPR036157">
    <property type="entry name" value="dUTPase-like_sf"/>
</dbReference>
<keyword evidence="2" id="KW-0546">Nucleotide metabolism</keyword>
<dbReference type="CDD" id="cd07557">
    <property type="entry name" value="trimeric_dUTPase"/>
    <property type="match status" value="1"/>
</dbReference>
<dbReference type="Proteomes" id="UP000461739">
    <property type="component" value="Unassembled WGS sequence"/>
</dbReference>
<protein>
    <submittedName>
        <fullName evidence="3">dCTP deaminase</fullName>
        <ecNumber evidence="3">3.5.4.13</ecNumber>
    </submittedName>
</protein>